<keyword evidence="1" id="KW-0812">Transmembrane</keyword>
<feature type="transmembrane region" description="Helical" evidence="1">
    <location>
        <begin position="20"/>
        <end position="40"/>
    </location>
</feature>
<keyword evidence="1" id="KW-1133">Transmembrane helix</keyword>
<dbReference type="InterPro" id="IPR036034">
    <property type="entry name" value="PDZ_sf"/>
</dbReference>
<protein>
    <recommendedName>
        <fullName evidence="3">Type II secretion system protein GspC N-terminal domain-containing protein</fullName>
    </recommendedName>
</protein>
<reference evidence="2" key="1">
    <citation type="submission" date="2018-06" db="EMBL/GenBank/DDBJ databases">
        <authorList>
            <person name="Zhirakovskaya E."/>
        </authorList>
    </citation>
    <scope>NUCLEOTIDE SEQUENCE</scope>
</reference>
<evidence type="ECO:0000313" key="2">
    <source>
        <dbReference type="EMBL" id="VAX34187.1"/>
    </source>
</evidence>
<dbReference type="Gene3D" id="2.30.42.10">
    <property type="match status" value="1"/>
</dbReference>
<keyword evidence="1" id="KW-0472">Membrane</keyword>
<proteinExistence type="predicted"/>
<dbReference type="EMBL" id="UOGI01000268">
    <property type="protein sequence ID" value="VAX34187.1"/>
    <property type="molecule type" value="Genomic_DNA"/>
</dbReference>
<gene>
    <name evidence="2" type="ORF">MNBD_NITROSPIRAE03-325</name>
</gene>
<evidence type="ECO:0008006" key="3">
    <source>
        <dbReference type="Google" id="ProtNLM"/>
    </source>
</evidence>
<accession>A0A3B1DYU0</accession>
<evidence type="ECO:0000256" key="1">
    <source>
        <dbReference type="SAM" id="Phobius"/>
    </source>
</evidence>
<organism evidence="2">
    <name type="scientific">hydrothermal vent metagenome</name>
    <dbReference type="NCBI Taxonomy" id="652676"/>
    <lineage>
        <taxon>unclassified sequences</taxon>
        <taxon>metagenomes</taxon>
        <taxon>ecological metagenomes</taxon>
    </lineage>
</organism>
<name>A0A3B1DYU0_9ZZZZ</name>
<sequence>MKQLHEMVFLRGSNFRTSLYPIVGGLLLAYLSASIINVFYHKSTIRTVRQGRTNQVSEFTRSISTSRILKKNIFGLKYEEPAGETNGKVAVNGGESIRKYQLIGTLLGKTRMALLTKDKELKILVAGQSLGKYMLKKVSFDSVLFENKGNKVILRFPKSKKTKPSGTRQAIFREQIPNVRPQTSDVQTDTATDRITIKRKEALSMAKNLNKILTTVRISPFYQKDEFIGYQLSMLRKNSFLYKLGLRRGDILKRINGEDVSSPQKAIELLSRIQDITAVNIDLMRKGEKKSLFINIED</sequence>
<dbReference type="AlphaFoldDB" id="A0A3B1DYU0"/>
<dbReference type="SUPFAM" id="SSF50156">
    <property type="entry name" value="PDZ domain-like"/>
    <property type="match status" value="1"/>
</dbReference>